<evidence type="ECO:0000256" key="12">
    <source>
        <dbReference type="SAM" id="Phobius"/>
    </source>
</evidence>
<keyword evidence="15" id="KW-1185">Reference proteome</keyword>
<dbReference type="Proteomes" id="UP000245959">
    <property type="component" value="Unassembled WGS sequence"/>
</dbReference>
<comment type="caution">
    <text evidence="14">The sequence shown here is derived from an EMBL/GenBank/DDBJ whole genome shotgun (WGS) entry which is preliminary data.</text>
</comment>
<accession>A0A2U1B4E4</accession>
<protein>
    <submittedName>
        <fullName evidence="14">SSS family transporter</fullName>
    </submittedName>
    <submittedName>
        <fullName evidence="13">Sodium/solute symporter</fullName>
    </submittedName>
</protein>
<feature type="transmembrane region" description="Helical" evidence="12">
    <location>
        <begin position="148"/>
        <end position="167"/>
    </location>
</feature>
<evidence type="ECO:0000256" key="5">
    <source>
        <dbReference type="ARBA" id="ARBA00022692"/>
    </source>
</evidence>
<keyword evidence="7" id="KW-0915">Sodium</keyword>
<evidence type="ECO:0000256" key="4">
    <source>
        <dbReference type="ARBA" id="ARBA00022475"/>
    </source>
</evidence>
<keyword evidence="3" id="KW-0813">Transport</keyword>
<dbReference type="InterPro" id="IPR001734">
    <property type="entry name" value="Na/solute_symporter"/>
</dbReference>
<keyword evidence="10" id="KW-0739">Sodium transport</keyword>
<keyword evidence="9 12" id="KW-0472">Membrane</keyword>
<feature type="transmembrane region" description="Helical" evidence="12">
    <location>
        <begin position="438"/>
        <end position="460"/>
    </location>
</feature>
<name>A0A2U1B4E4_9BACT</name>
<keyword evidence="5 12" id="KW-0812">Transmembrane</keyword>
<feature type="transmembrane region" description="Helical" evidence="12">
    <location>
        <begin position="410"/>
        <end position="431"/>
    </location>
</feature>
<feature type="transmembrane region" description="Helical" evidence="12">
    <location>
        <begin position="375"/>
        <end position="398"/>
    </location>
</feature>
<feature type="transmembrane region" description="Helical" evidence="12">
    <location>
        <begin position="234"/>
        <end position="252"/>
    </location>
</feature>
<dbReference type="Gene3D" id="1.20.1730.10">
    <property type="entry name" value="Sodium/glucose cotransporter"/>
    <property type="match status" value="1"/>
</dbReference>
<comment type="subcellular location">
    <subcellularLocation>
        <location evidence="1">Cell membrane</location>
        <topology evidence="1">Multi-pass membrane protein</topology>
    </subcellularLocation>
</comment>
<reference evidence="14 15" key="1">
    <citation type="submission" date="2018-04" db="EMBL/GenBank/DDBJ databases">
        <title>Genomic Encyclopedia of Type Strains, Phase IV (KMG-IV): sequencing the most valuable type-strain genomes for metagenomic binning, comparative biology and taxonomic classification.</title>
        <authorList>
            <person name="Goeker M."/>
        </authorList>
    </citation>
    <scope>NUCLEOTIDE SEQUENCE [LARGE SCALE GENOMIC DNA]</scope>
    <source>
        <strain evidence="14 15">DSM 14823</strain>
    </source>
</reference>
<organism evidence="14 15">
    <name type="scientific">Victivallis vadensis</name>
    <dbReference type="NCBI Taxonomy" id="172901"/>
    <lineage>
        <taxon>Bacteria</taxon>
        <taxon>Pseudomonadati</taxon>
        <taxon>Lentisphaerota</taxon>
        <taxon>Lentisphaeria</taxon>
        <taxon>Victivallales</taxon>
        <taxon>Victivallaceae</taxon>
        <taxon>Victivallis</taxon>
    </lineage>
</organism>
<dbReference type="Proteomes" id="UP000576225">
    <property type="component" value="Unassembled WGS sequence"/>
</dbReference>
<feature type="transmembrane region" description="Helical" evidence="12">
    <location>
        <begin position="117"/>
        <end position="142"/>
    </location>
</feature>
<dbReference type="GO" id="GO:0006814">
    <property type="term" value="P:sodium ion transport"/>
    <property type="evidence" value="ECO:0007669"/>
    <property type="project" value="UniProtKB-KW"/>
</dbReference>
<evidence type="ECO:0000256" key="3">
    <source>
        <dbReference type="ARBA" id="ARBA00022448"/>
    </source>
</evidence>
<keyword evidence="6 12" id="KW-1133">Transmembrane helix</keyword>
<dbReference type="PROSITE" id="PS50283">
    <property type="entry name" value="NA_SOLUT_SYMP_3"/>
    <property type="match status" value="1"/>
</dbReference>
<evidence type="ECO:0000256" key="2">
    <source>
        <dbReference type="ARBA" id="ARBA00006434"/>
    </source>
</evidence>
<sequence>MNLIDYAVIALYLLLSLALGCRVGHKQKNTEDYFLSGRRMKWWPIAIALFASLFSSISYIAMPGEAYNYGCTMLLLGLTGVIALPVMLFVFLKFFYNMKLWTVNEYLENRFSTTVRVICGGLFLAARCFYLGVVLYATAMLLANSFGISPWAGILVVGIVSTVYTYFGGMEAVIWTDVMQFIVLMGGILLVIGMVAWETPGGVGGIWNIAAEHGRTFNIGPGSGFWDPSMTQRITFWPILIGLPFALFLPAVDQVNLQRCMTCRDFREVARAVSWSTLGNWPICFIFYFAGLAVFAYYRVLHPALGEGLNGDDAFCRFISTELPVGARGVLVAGVLAAVMSTISAVENSLATVWIKDVYQRVLRPGREDLHYMKAAKLTTLLLGAFACAFGITVLVVFNGRNIPLLEVSNVILGMLGTFSGMIFALGLLTYRTNSGGMIAGIIAGVPVTVYTYVFRYLLAPPDERMSFLLISLYPMATILLVGYLWSLAAGGAAPGSGKYVIWSRWFPRNE</sequence>
<evidence type="ECO:0000256" key="1">
    <source>
        <dbReference type="ARBA" id="ARBA00004651"/>
    </source>
</evidence>
<dbReference type="InterPro" id="IPR051163">
    <property type="entry name" value="Sodium:Solute_Symporter_SSF"/>
</dbReference>
<dbReference type="NCBIfam" id="TIGR00813">
    <property type="entry name" value="sss"/>
    <property type="match status" value="1"/>
</dbReference>
<dbReference type="AlphaFoldDB" id="A0A2U1B4E4"/>
<dbReference type="OrthoDB" id="9810181at2"/>
<evidence type="ECO:0000256" key="7">
    <source>
        <dbReference type="ARBA" id="ARBA00023053"/>
    </source>
</evidence>
<dbReference type="EMBL" id="JABAEW010000037">
    <property type="protein sequence ID" value="NMD88120.1"/>
    <property type="molecule type" value="Genomic_DNA"/>
</dbReference>
<evidence type="ECO:0000256" key="8">
    <source>
        <dbReference type="ARBA" id="ARBA00023065"/>
    </source>
</evidence>
<proteinExistence type="inferred from homology"/>
<evidence type="ECO:0000256" key="9">
    <source>
        <dbReference type="ARBA" id="ARBA00023136"/>
    </source>
</evidence>
<feature type="transmembrane region" description="Helical" evidence="12">
    <location>
        <begin position="466"/>
        <end position="489"/>
    </location>
</feature>
<feature type="transmembrane region" description="Helical" evidence="12">
    <location>
        <begin position="179"/>
        <end position="197"/>
    </location>
</feature>
<dbReference type="Pfam" id="PF00474">
    <property type="entry name" value="SSF"/>
    <property type="match status" value="1"/>
</dbReference>
<evidence type="ECO:0000313" key="13">
    <source>
        <dbReference type="EMBL" id="NMD88120.1"/>
    </source>
</evidence>
<dbReference type="PANTHER" id="PTHR42985">
    <property type="entry name" value="SODIUM-COUPLED MONOCARBOXYLATE TRANSPORTER"/>
    <property type="match status" value="1"/>
</dbReference>
<keyword evidence="4" id="KW-1003">Cell membrane</keyword>
<evidence type="ECO:0000256" key="6">
    <source>
        <dbReference type="ARBA" id="ARBA00022989"/>
    </source>
</evidence>
<dbReference type="GO" id="GO:0015293">
    <property type="term" value="F:symporter activity"/>
    <property type="evidence" value="ECO:0007669"/>
    <property type="project" value="TreeGrafter"/>
</dbReference>
<evidence type="ECO:0000313" key="15">
    <source>
        <dbReference type="Proteomes" id="UP000245959"/>
    </source>
</evidence>
<dbReference type="RefSeq" id="WP_116883567.1">
    <property type="nucleotide sequence ID" value="NZ_CABMMC010000037.1"/>
</dbReference>
<evidence type="ECO:0000313" key="14">
    <source>
        <dbReference type="EMBL" id="PVY43387.1"/>
    </source>
</evidence>
<feature type="transmembrane region" description="Helical" evidence="12">
    <location>
        <begin position="273"/>
        <end position="298"/>
    </location>
</feature>
<feature type="transmembrane region" description="Helical" evidence="12">
    <location>
        <begin position="74"/>
        <end position="96"/>
    </location>
</feature>
<reference evidence="13 16" key="2">
    <citation type="submission" date="2020-04" db="EMBL/GenBank/DDBJ databases">
        <authorList>
            <person name="Hitch T.C.A."/>
            <person name="Wylensek D."/>
            <person name="Clavel T."/>
        </authorList>
    </citation>
    <scope>NUCLEOTIDE SEQUENCE [LARGE SCALE GENOMIC DNA]</scope>
    <source>
        <strain evidence="13 16">COR2-253-APC-1A</strain>
    </source>
</reference>
<dbReference type="InterPro" id="IPR038377">
    <property type="entry name" value="Na/Glc_symporter_sf"/>
</dbReference>
<feature type="transmembrane region" description="Helical" evidence="12">
    <location>
        <begin position="6"/>
        <end position="23"/>
    </location>
</feature>
<dbReference type="GeneID" id="78294874"/>
<evidence type="ECO:0000256" key="11">
    <source>
        <dbReference type="RuleBase" id="RU362091"/>
    </source>
</evidence>
<dbReference type="PANTHER" id="PTHR42985:SF40">
    <property type="entry name" value="LD47995P-RELATED"/>
    <property type="match status" value="1"/>
</dbReference>
<dbReference type="GO" id="GO:0005886">
    <property type="term" value="C:plasma membrane"/>
    <property type="evidence" value="ECO:0007669"/>
    <property type="project" value="UniProtKB-SubCell"/>
</dbReference>
<dbReference type="EMBL" id="QEKH01000009">
    <property type="protein sequence ID" value="PVY43387.1"/>
    <property type="molecule type" value="Genomic_DNA"/>
</dbReference>
<comment type="similarity">
    <text evidence="2 11">Belongs to the sodium:solute symporter (SSF) (TC 2.A.21) family.</text>
</comment>
<keyword evidence="8" id="KW-0406">Ion transport</keyword>
<gene>
    <name evidence="14" type="ORF">C8D82_10972</name>
    <name evidence="13" type="ORF">HF882_16150</name>
</gene>
<feature type="transmembrane region" description="Helical" evidence="12">
    <location>
        <begin position="43"/>
        <end position="62"/>
    </location>
</feature>
<evidence type="ECO:0000256" key="10">
    <source>
        <dbReference type="ARBA" id="ARBA00023201"/>
    </source>
</evidence>
<evidence type="ECO:0000313" key="16">
    <source>
        <dbReference type="Proteomes" id="UP000576225"/>
    </source>
</evidence>